<dbReference type="PIRSF" id="PIRSF000422">
    <property type="entry name" value="N-terminal-AcTrfase-A_aux_su"/>
    <property type="match status" value="1"/>
</dbReference>
<accession>A0AAD5TAY3</accession>
<evidence type="ECO:0000256" key="3">
    <source>
        <dbReference type="PROSITE-ProRule" id="PRU00339"/>
    </source>
</evidence>
<evidence type="ECO:0000256" key="4">
    <source>
        <dbReference type="SAM" id="Coils"/>
    </source>
</evidence>
<proteinExistence type="predicted"/>
<protein>
    <submittedName>
        <fullName evidence="5">N-alpha-acetyltransferase 15, NatA auxiliary subunit</fullName>
    </submittedName>
</protein>
<keyword evidence="6" id="KW-1185">Reference proteome</keyword>
<keyword evidence="2 3" id="KW-0802">TPR repeat</keyword>
<dbReference type="GO" id="GO:0031415">
    <property type="term" value="C:NatA complex"/>
    <property type="evidence" value="ECO:0007669"/>
    <property type="project" value="TreeGrafter"/>
</dbReference>
<dbReference type="PROSITE" id="PS50005">
    <property type="entry name" value="TPR"/>
    <property type="match status" value="1"/>
</dbReference>
<dbReference type="EMBL" id="JADGJH010000008">
    <property type="protein sequence ID" value="KAJ3142643.1"/>
    <property type="molecule type" value="Genomic_DNA"/>
</dbReference>
<organism evidence="5 6">
    <name type="scientific">Physocladia obscura</name>
    <dbReference type="NCBI Taxonomy" id="109957"/>
    <lineage>
        <taxon>Eukaryota</taxon>
        <taxon>Fungi</taxon>
        <taxon>Fungi incertae sedis</taxon>
        <taxon>Chytridiomycota</taxon>
        <taxon>Chytridiomycota incertae sedis</taxon>
        <taxon>Chytridiomycetes</taxon>
        <taxon>Chytridiales</taxon>
        <taxon>Chytriomycetaceae</taxon>
        <taxon>Physocladia</taxon>
    </lineage>
</organism>
<dbReference type="PANTHER" id="PTHR22767:SF2">
    <property type="entry name" value="N(ALPHA)-ACETYLTRANSFERASE 15_16, ISOFORM A"/>
    <property type="match status" value="1"/>
</dbReference>
<keyword evidence="4" id="KW-0175">Coiled coil</keyword>
<dbReference type="InterPro" id="IPR021183">
    <property type="entry name" value="NatA_aux_su"/>
</dbReference>
<dbReference type="PANTHER" id="PTHR22767">
    <property type="entry name" value="N-TERMINAL ACETYLTRANSFERASE-RELATED"/>
    <property type="match status" value="1"/>
</dbReference>
<dbReference type="Gene3D" id="1.25.40.1010">
    <property type="match status" value="1"/>
</dbReference>
<evidence type="ECO:0000313" key="5">
    <source>
        <dbReference type="EMBL" id="KAJ3142643.1"/>
    </source>
</evidence>
<dbReference type="SUPFAM" id="SSF48452">
    <property type="entry name" value="TPR-like"/>
    <property type="match status" value="4"/>
</dbReference>
<gene>
    <name evidence="5" type="primary">NAA15</name>
    <name evidence="5" type="ORF">HK100_011933</name>
</gene>
<evidence type="ECO:0000256" key="2">
    <source>
        <dbReference type="ARBA" id="ARBA00022803"/>
    </source>
</evidence>
<dbReference type="Pfam" id="PF12569">
    <property type="entry name" value="NatA_aux_su"/>
    <property type="match status" value="1"/>
</dbReference>
<comment type="caution">
    <text evidence="5">The sequence shown here is derived from an EMBL/GenBank/DDBJ whole genome shotgun (WGS) entry which is preliminary data.</text>
</comment>
<dbReference type="InterPro" id="IPR011990">
    <property type="entry name" value="TPR-like_helical_dom_sf"/>
</dbReference>
<feature type="repeat" description="TPR" evidence="3">
    <location>
        <begin position="177"/>
        <end position="210"/>
    </location>
</feature>
<sequence>MDTNNNKSALTVSTVKGSVRGAAVSGRPWKMVQTKRNSSIKKKSVRTALTSLQTIIGWANQLEDRKQKEIVKRMEFELKEEKRLALEEKKKREEERKQRKLENEKRAEVYQLVSAAKAKRMKKKQFKNLKKVGSDVSGKLDTKKALAMKALFLSGLDRREEAHEVIKKAIKNDINNHVCWHAYGLIYRAEKNYEEVIKCYTHALRIDKENLGIFRDFASMQVQLRNLEAYLEASLQIILLRPSVKLFWLSVAAAFHLSKDFDGALQTMNIYNDMFLTNGERGMDYENSEIIMYHAMILEESGDLQSALDLLDSKEKTILDKKSLKETRARILLNLGQKKQAEIAYKILFKSNPDSYHALEGIQKSKNLVGDLNSTQANALFELFEDLIDQYRRSNTLKRVPLNFASGDRFGRMIDHFLRFNFQKGVPSLFMSLRALYSDHAKLAKIQDLCLYYVENLSSYSQFGEPVLSNEEADDEEDIRVVEPPSALLWVYYYLAQHFDFLGERAKALEYIELAISHTPTLVELFMTKARILKHAGDVLTASEVMNYARNLDLQDRCINSKSVKYMLRAGNIEEAEKTIILFCRVDAVEKLQDLMDMQCSWFAYESGMAYAARGDYGRALKKFHQIEKFFFDIYDDQFDFHTYSMRKATLRTYIDLIRIEDQLRAHPYYFRAAIEAVKLYIYLSDIRVVVDQKKDNNRDEMSEAERKKALRKARKAELKGSATETTDNASKATVAVSTVNSSSNGAAKKKDDDPDGIKLLNEADLLTESLKFLKPLLQLSPNRIESQVLGASVYLRRKNYLLAVKALKKGLQIDAGNPELHKLAVQLALQVESDGNINEHVRPIVLDGLKSIISHDLKTFNSTYANDYAKKSLLHSVAVAEVSAMVDSPSLVAAIDALISLSSRIFGYKVEDAIAAHKSLVKLNASQAQIQAFSAKCVAIFPLASYFKAQ</sequence>
<dbReference type="InterPro" id="IPR019734">
    <property type="entry name" value="TPR_rpt"/>
</dbReference>
<dbReference type="Proteomes" id="UP001211907">
    <property type="component" value="Unassembled WGS sequence"/>
</dbReference>
<dbReference type="SMART" id="SM00028">
    <property type="entry name" value="TPR"/>
    <property type="match status" value="3"/>
</dbReference>
<dbReference type="Pfam" id="PF13181">
    <property type="entry name" value="TPR_8"/>
    <property type="match status" value="1"/>
</dbReference>
<dbReference type="AlphaFoldDB" id="A0AAD5TAY3"/>
<dbReference type="Gene3D" id="1.25.40.1040">
    <property type="match status" value="1"/>
</dbReference>
<feature type="coiled-coil region" evidence="4">
    <location>
        <begin position="76"/>
        <end position="107"/>
    </location>
</feature>
<keyword evidence="1" id="KW-0677">Repeat</keyword>
<reference evidence="5" key="1">
    <citation type="submission" date="2020-05" db="EMBL/GenBank/DDBJ databases">
        <title>Phylogenomic resolution of chytrid fungi.</title>
        <authorList>
            <person name="Stajich J.E."/>
            <person name="Amses K."/>
            <person name="Simmons R."/>
            <person name="Seto K."/>
            <person name="Myers J."/>
            <person name="Bonds A."/>
            <person name="Quandt C.A."/>
            <person name="Barry K."/>
            <person name="Liu P."/>
            <person name="Grigoriev I."/>
            <person name="Longcore J.E."/>
            <person name="James T.Y."/>
        </authorList>
    </citation>
    <scope>NUCLEOTIDE SEQUENCE</scope>
    <source>
        <strain evidence="5">JEL0513</strain>
    </source>
</reference>
<name>A0AAD5TAY3_9FUNG</name>
<evidence type="ECO:0000313" key="6">
    <source>
        <dbReference type="Proteomes" id="UP001211907"/>
    </source>
</evidence>
<evidence type="ECO:0000256" key="1">
    <source>
        <dbReference type="ARBA" id="ARBA00022737"/>
    </source>
</evidence>